<keyword evidence="3" id="KW-1185">Reference proteome</keyword>
<dbReference type="Pfam" id="PF01852">
    <property type="entry name" value="START"/>
    <property type="match status" value="1"/>
</dbReference>
<evidence type="ECO:0000313" key="3">
    <source>
        <dbReference type="Proteomes" id="UP001165122"/>
    </source>
</evidence>
<dbReference type="GO" id="GO:0005737">
    <property type="term" value="C:cytoplasm"/>
    <property type="evidence" value="ECO:0007669"/>
    <property type="project" value="UniProtKB-ARBA"/>
</dbReference>
<reference evidence="3" key="1">
    <citation type="journal article" date="2023" name="Commun. Biol.">
        <title>Genome analysis of Parmales, the sister group of diatoms, reveals the evolutionary specialization of diatoms from phago-mixotrophs to photoautotrophs.</title>
        <authorList>
            <person name="Ban H."/>
            <person name="Sato S."/>
            <person name="Yoshikawa S."/>
            <person name="Yamada K."/>
            <person name="Nakamura Y."/>
            <person name="Ichinomiya M."/>
            <person name="Sato N."/>
            <person name="Blanc-Mathieu R."/>
            <person name="Endo H."/>
            <person name="Kuwata A."/>
            <person name="Ogata H."/>
        </authorList>
    </citation>
    <scope>NUCLEOTIDE SEQUENCE [LARGE SCALE GENOMIC DNA]</scope>
    <source>
        <strain evidence="3">NIES 3700</strain>
    </source>
</reference>
<dbReference type="Gene3D" id="3.30.530.20">
    <property type="match status" value="2"/>
</dbReference>
<evidence type="ECO:0000313" key="2">
    <source>
        <dbReference type="EMBL" id="GMH63538.1"/>
    </source>
</evidence>
<dbReference type="InterPro" id="IPR051213">
    <property type="entry name" value="START_lipid_transfer"/>
</dbReference>
<feature type="domain" description="START" evidence="1">
    <location>
        <begin position="49"/>
        <end position="141"/>
    </location>
</feature>
<comment type="caution">
    <text evidence="2">The sequence shown here is derived from an EMBL/GenBank/DDBJ whole genome shotgun (WGS) entry which is preliminary data.</text>
</comment>
<accession>A0A9W7E5S7</accession>
<evidence type="ECO:0000259" key="1">
    <source>
        <dbReference type="Pfam" id="PF01852"/>
    </source>
</evidence>
<dbReference type="GO" id="GO:0008289">
    <property type="term" value="F:lipid binding"/>
    <property type="evidence" value="ECO:0007669"/>
    <property type="project" value="InterPro"/>
</dbReference>
<dbReference type="OrthoDB" id="5403181at2759"/>
<name>A0A9W7E5S7_9STRA</name>
<dbReference type="PANTHER" id="PTHR19308:SF14">
    <property type="entry name" value="START DOMAIN-CONTAINING PROTEIN"/>
    <property type="match status" value="1"/>
</dbReference>
<sequence>MEKDAALKAMEAARKNFVIEERHPARLELREKARVNESTMATIKKFPFLLLNYRKFVFRQVCKSEEGKVFIAFESVHDEVDYGTSRKKVSGLTKGLYYVEHLSDRGGARQCRLTLVQTVEFGGSIPTWIVNKLAPQALSAVQDAIDEFTQDEMVDAAERREKATLMREWKNEVYSEEEIVLLERVREKFEGSLKEGKGWKKFKSPDIFVEMEATFEERGSTAAIGRAVTVVDATIEDCVAWEAARVTRERMRGHYREGGRGRKVVKLNDHSEIFYTAIDFGVRSFAPREWLTKIVWKMVDKNTMVVGYEDIEDDNFPIGAGKKYVRASSGGF</sequence>
<proteinExistence type="predicted"/>
<dbReference type="AlphaFoldDB" id="A0A9W7E5S7"/>
<dbReference type="PANTHER" id="PTHR19308">
    <property type="entry name" value="PHOSPHATIDYLCHOLINE TRANSFER PROTEIN"/>
    <property type="match status" value="1"/>
</dbReference>
<dbReference type="InterPro" id="IPR023393">
    <property type="entry name" value="START-like_dom_sf"/>
</dbReference>
<dbReference type="SUPFAM" id="SSF55961">
    <property type="entry name" value="Bet v1-like"/>
    <property type="match status" value="2"/>
</dbReference>
<protein>
    <recommendedName>
        <fullName evidence="1">START domain-containing protein</fullName>
    </recommendedName>
</protein>
<organism evidence="2 3">
    <name type="scientific">Triparma laevis f. longispina</name>
    <dbReference type="NCBI Taxonomy" id="1714387"/>
    <lineage>
        <taxon>Eukaryota</taxon>
        <taxon>Sar</taxon>
        <taxon>Stramenopiles</taxon>
        <taxon>Ochrophyta</taxon>
        <taxon>Bolidophyceae</taxon>
        <taxon>Parmales</taxon>
        <taxon>Triparmaceae</taxon>
        <taxon>Triparma</taxon>
    </lineage>
</organism>
<dbReference type="EMBL" id="BRXW01000532">
    <property type="protein sequence ID" value="GMH63538.1"/>
    <property type="molecule type" value="Genomic_DNA"/>
</dbReference>
<dbReference type="InterPro" id="IPR002913">
    <property type="entry name" value="START_lipid-bd_dom"/>
</dbReference>
<dbReference type="Proteomes" id="UP001165122">
    <property type="component" value="Unassembled WGS sequence"/>
</dbReference>
<gene>
    <name evidence="2" type="ORF">TrLO_g16002</name>
</gene>